<evidence type="ECO:0000313" key="2">
    <source>
        <dbReference type="Proteomes" id="UP000680714"/>
    </source>
</evidence>
<gene>
    <name evidence="1" type="ORF">KEC16_03820</name>
</gene>
<accession>A0ABS5I8U2</accession>
<name>A0ABS5I8U2_9PROT</name>
<dbReference type="EMBL" id="JAGTUF010000001">
    <property type="protein sequence ID" value="MBR9970839.1"/>
    <property type="molecule type" value="Genomic_DNA"/>
</dbReference>
<organism evidence="1 2">
    <name type="scientific">Magnetospirillum sulfuroxidans</name>
    <dbReference type="NCBI Taxonomy" id="611300"/>
    <lineage>
        <taxon>Bacteria</taxon>
        <taxon>Pseudomonadati</taxon>
        <taxon>Pseudomonadota</taxon>
        <taxon>Alphaproteobacteria</taxon>
        <taxon>Rhodospirillales</taxon>
        <taxon>Rhodospirillaceae</taxon>
        <taxon>Magnetospirillum</taxon>
    </lineage>
</organism>
<reference evidence="1 2" key="1">
    <citation type="submission" date="2021-04" db="EMBL/GenBank/DDBJ databases">
        <title>Magnetospirillum sulfuroxidans sp. nov., a facultative chemolithoautotrophic sulfur-oxidizing alphaproteobacterium isolated from freshwater sediment and proposals for Paramagetospirillum gen. nov., and Magnetospirillaceae fam. nov.</title>
        <authorList>
            <person name="Koziaeva V."/>
            <person name="Geelhoed J.S."/>
            <person name="Sorokin D.Y."/>
            <person name="Grouzdev D.S."/>
        </authorList>
    </citation>
    <scope>NUCLEOTIDE SEQUENCE [LARGE SCALE GENOMIC DNA]</scope>
    <source>
        <strain evidence="1 2">J10</strain>
    </source>
</reference>
<sequence>MDQMSLASQPPHEALTNAMFMVSLDGDGAGAYLVIGWERMCAAVVAEHFDGPDDEQTSEIMGWLEDEDWWTSAFDGAPYHWFVRHEDGGIGVTRITHNMPGSAR</sequence>
<comment type="caution">
    <text evidence="1">The sequence shown here is derived from an EMBL/GenBank/DDBJ whole genome shotgun (WGS) entry which is preliminary data.</text>
</comment>
<keyword evidence="2" id="KW-1185">Reference proteome</keyword>
<dbReference type="Proteomes" id="UP000680714">
    <property type="component" value="Unassembled WGS sequence"/>
</dbReference>
<evidence type="ECO:0000313" key="1">
    <source>
        <dbReference type="EMBL" id="MBR9970839.1"/>
    </source>
</evidence>
<proteinExistence type="predicted"/>
<dbReference type="RefSeq" id="WP_211546295.1">
    <property type="nucleotide sequence ID" value="NZ_JAGTUF010000001.1"/>
</dbReference>
<protein>
    <submittedName>
        <fullName evidence="1">Uncharacterized protein</fullName>
    </submittedName>
</protein>